<dbReference type="OrthoDB" id="5329963at2"/>
<evidence type="ECO:0000313" key="2">
    <source>
        <dbReference type="EMBL" id="AMK11096.1"/>
    </source>
</evidence>
<evidence type="ECO:0000259" key="1">
    <source>
        <dbReference type="Pfam" id="PF05050"/>
    </source>
</evidence>
<sequence>MKTLESRKKHLDRLMTIKALVEANPFPGLNGLDRRLLNHIKHRNGFFIECGANNGYVQSNTFYLEYCMDWKGVLVEPIPELYNKCKYLRMNSQVFNCALVSSDFKEDHITMRYAGLMSIVKGNKAKDVEDAWIERGAARENIADPYEIEVRTRTLTSILDEVAPEHIDLFSLDVEGYELEVLKGLDLDKYRPDFILVEMHDKDAIINHLQDLYEVHAELTPGWDILFRRKGI</sequence>
<keyword evidence="4" id="KW-1185">Reference proteome</keyword>
<evidence type="ECO:0000313" key="3">
    <source>
        <dbReference type="EMBL" id="TDT92110.1"/>
    </source>
</evidence>
<dbReference type="GO" id="GO:0008168">
    <property type="term" value="F:methyltransferase activity"/>
    <property type="evidence" value="ECO:0007669"/>
    <property type="project" value="UniProtKB-KW"/>
</dbReference>
<dbReference type="InterPro" id="IPR053202">
    <property type="entry name" value="EGF_Rcpt_Signaling_Reg"/>
</dbReference>
<dbReference type="Proteomes" id="UP000055611">
    <property type="component" value="Chromosome"/>
</dbReference>
<organism evidence="3 5">
    <name type="scientific">Pseudodesulfovibrio indicus</name>
    <dbReference type="NCBI Taxonomy" id="1716143"/>
    <lineage>
        <taxon>Bacteria</taxon>
        <taxon>Pseudomonadati</taxon>
        <taxon>Thermodesulfobacteriota</taxon>
        <taxon>Desulfovibrionia</taxon>
        <taxon>Desulfovibrionales</taxon>
        <taxon>Desulfovibrionaceae</taxon>
    </lineage>
</organism>
<dbReference type="EMBL" id="CP014206">
    <property type="protein sequence ID" value="AMK11096.1"/>
    <property type="molecule type" value="Genomic_DNA"/>
</dbReference>
<feature type="domain" description="Methyltransferase FkbM" evidence="1">
    <location>
        <begin position="49"/>
        <end position="202"/>
    </location>
</feature>
<evidence type="ECO:0000313" key="4">
    <source>
        <dbReference type="Proteomes" id="UP000055611"/>
    </source>
</evidence>
<protein>
    <submittedName>
        <fullName evidence="3">FkbM family methyltransferase</fullName>
    </submittedName>
</protein>
<accession>A0A126QMV2</accession>
<dbReference type="RefSeq" id="WP_066802371.1">
    <property type="nucleotide sequence ID" value="NZ_CP014206.1"/>
</dbReference>
<dbReference type="SUPFAM" id="SSF53335">
    <property type="entry name" value="S-adenosyl-L-methionine-dependent methyltransferases"/>
    <property type="match status" value="1"/>
</dbReference>
<dbReference type="Pfam" id="PF05050">
    <property type="entry name" value="Methyltransf_21"/>
    <property type="match status" value="1"/>
</dbReference>
<dbReference type="NCBIfam" id="TIGR01444">
    <property type="entry name" value="fkbM_fam"/>
    <property type="match status" value="1"/>
</dbReference>
<gene>
    <name evidence="2" type="ORF">AWY79_08205</name>
    <name evidence="3" type="ORF">EDC59_101514</name>
</gene>
<proteinExistence type="predicted"/>
<dbReference type="GO" id="GO:0005886">
    <property type="term" value="C:plasma membrane"/>
    <property type="evidence" value="ECO:0007669"/>
    <property type="project" value="TreeGrafter"/>
</dbReference>
<keyword evidence="3" id="KW-0808">Transferase</keyword>
<dbReference type="GO" id="GO:0032259">
    <property type="term" value="P:methylation"/>
    <property type="evidence" value="ECO:0007669"/>
    <property type="project" value="UniProtKB-KW"/>
</dbReference>
<dbReference type="PANTHER" id="PTHR34009">
    <property type="entry name" value="PROTEIN STAR"/>
    <property type="match status" value="1"/>
</dbReference>
<dbReference type="Gene3D" id="3.40.50.150">
    <property type="entry name" value="Vaccinia Virus protein VP39"/>
    <property type="match status" value="1"/>
</dbReference>
<dbReference type="GO" id="GO:0016197">
    <property type="term" value="P:endosomal transport"/>
    <property type="evidence" value="ECO:0007669"/>
    <property type="project" value="TreeGrafter"/>
</dbReference>
<dbReference type="InterPro" id="IPR006342">
    <property type="entry name" value="FkbM_mtfrase"/>
</dbReference>
<dbReference type="GO" id="GO:0006888">
    <property type="term" value="P:endoplasmic reticulum to Golgi vesicle-mediated transport"/>
    <property type="evidence" value="ECO:0007669"/>
    <property type="project" value="TreeGrafter"/>
</dbReference>
<name>A0A126QMV2_9BACT</name>
<dbReference type="GO" id="GO:0005737">
    <property type="term" value="C:cytoplasm"/>
    <property type="evidence" value="ECO:0007669"/>
    <property type="project" value="GOC"/>
</dbReference>
<keyword evidence="3" id="KW-0489">Methyltransferase</keyword>
<evidence type="ECO:0000313" key="5">
    <source>
        <dbReference type="Proteomes" id="UP000295506"/>
    </source>
</evidence>
<dbReference type="PANTHER" id="PTHR34009:SF2">
    <property type="entry name" value="PROTEIN STAR"/>
    <property type="match status" value="1"/>
</dbReference>
<dbReference type="KEGG" id="dej:AWY79_08205"/>
<reference evidence="3 5" key="2">
    <citation type="submission" date="2019-03" db="EMBL/GenBank/DDBJ databases">
        <title>Genomic Encyclopedia of Type Strains, Phase IV (KMG-IV): sequencing the most valuable type-strain genomes for metagenomic binning, comparative biology and taxonomic classification.</title>
        <authorList>
            <person name="Goeker M."/>
        </authorList>
    </citation>
    <scope>NUCLEOTIDE SEQUENCE [LARGE SCALE GENOMIC DNA]</scope>
    <source>
        <strain evidence="3 5">DSM 101483</strain>
    </source>
</reference>
<dbReference type="Proteomes" id="UP000295506">
    <property type="component" value="Unassembled WGS sequence"/>
</dbReference>
<reference evidence="2 4" key="1">
    <citation type="journal article" date="2016" name="Front. Microbiol.">
        <title>Genome Sequence of the Piezophilic, Mesophilic Sulfate-Reducing Bacterium Desulfovibrio indicus J2T.</title>
        <authorList>
            <person name="Cao J."/>
            <person name="Maignien L."/>
            <person name="Shao Z."/>
            <person name="Alain K."/>
            <person name="Jebbar M."/>
        </authorList>
    </citation>
    <scope>NUCLEOTIDE SEQUENCE [LARGE SCALE GENOMIC DNA]</scope>
    <source>
        <strain evidence="2 4">J2</strain>
    </source>
</reference>
<dbReference type="EMBL" id="SOBK01000001">
    <property type="protein sequence ID" value="TDT92110.1"/>
    <property type="molecule type" value="Genomic_DNA"/>
</dbReference>
<dbReference type="AlphaFoldDB" id="A0A126QMV2"/>
<dbReference type="InterPro" id="IPR029063">
    <property type="entry name" value="SAM-dependent_MTases_sf"/>
</dbReference>